<evidence type="ECO:0000313" key="9">
    <source>
        <dbReference type="EMBL" id="WCO67850.1"/>
    </source>
</evidence>
<dbReference type="RefSeq" id="WP_272736261.1">
    <property type="nucleotide sequence ID" value="NZ_CP116942.1"/>
</dbReference>
<protein>
    <submittedName>
        <fullName evidence="9">IS30 family transposase</fullName>
    </submittedName>
</protein>
<evidence type="ECO:0000256" key="3">
    <source>
        <dbReference type="ARBA" id="ARBA00022578"/>
    </source>
</evidence>
<keyword evidence="10" id="KW-1185">Reference proteome</keyword>
<dbReference type="InterPro" id="IPR001598">
    <property type="entry name" value="Transposase_IS30_CS"/>
</dbReference>
<dbReference type="AlphaFoldDB" id="A0AAE9Y6J5"/>
<proteinExistence type="inferred from homology"/>
<evidence type="ECO:0000256" key="6">
    <source>
        <dbReference type="SAM" id="MobiDB-lite"/>
    </source>
</evidence>
<dbReference type="SUPFAM" id="SSF53098">
    <property type="entry name" value="Ribonuclease H-like"/>
    <property type="match status" value="1"/>
</dbReference>
<dbReference type="InterPro" id="IPR036397">
    <property type="entry name" value="RNaseH_sf"/>
</dbReference>
<comment type="similarity">
    <text evidence="2">Belongs to the transposase IS30 family.</text>
</comment>
<dbReference type="NCBIfam" id="NF033563">
    <property type="entry name" value="transpos_IS30"/>
    <property type="match status" value="1"/>
</dbReference>
<feature type="domain" description="Integrase catalytic" evidence="7">
    <location>
        <begin position="222"/>
        <end position="385"/>
    </location>
</feature>
<dbReference type="PANTHER" id="PTHR10948:SF23">
    <property type="entry name" value="TRANSPOSASE INSI FOR INSERTION SEQUENCE ELEMENT IS30A-RELATED"/>
    <property type="match status" value="1"/>
</dbReference>
<dbReference type="GO" id="GO:0003677">
    <property type="term" value="F:DNA binding"/>
    <property type="evidence" value="ECO:0007669"/>
    <property type="project" value="UniProtKB-KW"/>
</dbReference>
<evidence type="ECO:0000256" key="2">
    <source>
        <dbReference type="ARBA" id="ARBA00006363"/>
    </source>
</evidence>
<dbReference type="InterPro" id="IPR025246">
    <property type="entry name" value="IS30-like_HTH"/>
</dbReference>
<feature type="region of interest" description="Disordered" evidence="6">
    <location>
        <begin position="204"/>
        <end position="223"/>
    </location>
</feature>
<organism evidence="9 10">
    <name type="scientific">Iamia majanohamensis</name>
    <dbReference type="NCBI Taxonomy" id="467976"/>
    <lineage>
        <taxon>Bacteria</taxon>
        <taxon>Bacillati</taxon>
        <taxon>Actinomycetota</taxon>
        <taxon>Acidimicrobiia</taxon>
        <taxon>Acidimicrobiales</taxon>
        <taxon>Iamiaceae</taxon>
        <taxon>Iamia</taxon>
    </lineage>
</organism>
<evidence type="ECO:0000313" key="10">
    <source>
        <dbReference type="Proteomes" id="UP001216390"/>
    </source>
</evidence>
<gene>
    <name evidence="9" type="ORF">PO878_03820</name>
    <name evidence="8" type="ORF">PO878_19800</name>
</gene>
<sequence>MVKKKRRWQRLPDEVVSEVRRLDALGLSEQQIVEAVGVGKGSVHRVRHRRADVVGPVEPWQPRRGCLTLEDRVQIAVGLGRGETFTAIGARVGVAVSSISREVGGCRGRRSYDAAKAHRRAQRAARRPKCRRLDVSSELRRRVVELLEAWWSPEQIAARLRCEFPDRPEMWVSHETIYQSLYVQGRGELRKDLARCLRTGRARRRSRRESLRRGPIPDPVPISERPAEVEDRAVPGHWEGDLIFGAGTRHAFGTLVERQTRFVMLLHLPNGHSAENVRAAMAAKITDLPAELVKTITWDRGVEMARHQALTIDTGVEVYFCDPHSPWQRGSNENTNGLLRQYFPKGSDFSTITAEDLDQAAASLNSRPRKTLDWRTPAEALTELLAPTP</sequence>
<dbReference type="KEGG" id="ima:PO878_03820"/>
<dbReference type="KEGG" id="ima:PO878_19800"/>
<evidence type="ECO:0000256" key="5">
    <source>
        <dbReference type="ARBA" id="ARBA00023172"/>
    </source>
</evidence>
<name>A0AAE9Y6J5_9ACTN</name>
<keyword evidence="3" id="KW-0815">Transposition</keyword>
<dbReference type="Pfam" id="PF00665">
    <property type="entry name" value="rve"/>
    <property type="match status" value="1"/>
</dbReference>
<dbReference type="InterPro" id="IPR053392">
    <property type="entry name" value="Transposase_IS30-like"/>
</dbReference>
<dbReference type="PROSITE" id="PS01043">
    <property type="entry name" value="TRANSPOSASE_IS30"/>
    <property type="match status" value="1"/>
</dbReference>
<evidence type="ECO:0000256" key="4">
    <source>
        <dbReference type="ARBA" id="ARBA00023125"/>
    </source>
</evidence>
<keyword evidence="5" id="KW-0233">DNA recombination</keyword>
<dbReference type="Proteomes" id="UP001216390">
    <property type="component" value="Chromosome"/>
</dbReference>
<evidence type="ECO:0000313" key="8">
    <source>
        <dbReference type="EMBL" id="WCO66739.1"/>
    </source>
</evidence>
<dbReference type="GO" id="GO:0004803">
    <property type="term" value="F:transposase activity"/>
    <property type="evidence" value="ECO:0007669"/>
    <property type="project" value="InterPro"/>
</dbReference>
<dbReference type="Pfam" id="PF13936">
    <property type="entry name" value="HTH_38"/>
    <property type="match status" value="1"/>
</dbReference>
<dbReference type="PANTHER" id="PTHR10948">
    <property type="entry name" value="TRANSPOSASE"/>
    <property type="match status" value="1"/>
</dbReference>
<dbReference type="InterPro" id="IPR051917">
    <property type="entry name" value="Transposase-Integrase"/>
</dbReference>
<comment type="function">
    <text evidence="1">Required for the transposition of the insertion element.</text>
</comment>
<dbReference type="GO" id="GO:0006313">
    <property type="term" value="P:DNA transposition"/>
    <property type="evidence" value="ECO:0007669"/>
    <property type="project" value="InterPro"/>
</dbReference>
<evidence type="ECO:0000256" key="1">
    <source>
        <dbReference type="ARBA" id="ARBA00002190"/>
    </source>
</evidence>
<evidence type="ECO:0000259" key="7">
    <source>
        <dbReference type="PROSITE" id="PS50994"/>
    </source>
</evidence>
<dbReference type="PROSITE" id="PS50994">
    <property type="entry name" value="INTEGRASE"/>
    <property type="match status" value="1"/>
</dbReference>
<dbReference type="EMBL" id="CP116942">
    <property type="protein sequence ID" value="WCO67850.1"/>
    <property type="molecule type" value="Genomic_DNA"/>
</dbReference>
<dbReference type="InterPro" id="IPR001584">
    <property type="entry name" value="Integrase_cat-core"/>
</dbReference>
<keyword evidence="4" id="KW-0238">DNA-binding</keyword>
<dbReference type="EMBL" id="CP116942">
    <property type="protein sequence ID" value="WCO66739.1"/>
    <property type="molecule type" value="Genomic_DNA"/>
</dbReference>
<dbReference type="Gene3D" id="3.30.420.10">
    <property type="entry name" value="Ribonuclease H-like superfamily/Ribonuclease H"/>
    <property type="match status" value="1"/>
</dbReference>
<dbReference type="InterPro" id="IPR012337">
    <property type="entry name" value="RNaseH-like_sf"/>
</dbReference>
<dbReference type="GO" id="GO:0015074">
    <property type="term" value="P:DNA integration"/>
    <property type="evidence" value="ECO:0007669"/>
    <property type="project" value="InterPro"/>
</dbReference>
<reference evidence="9" key="1">
    <citation type="submission" date="2023-01" db="EMBL/GenBank/DDBJ databases">
        <title>The diversity of Class Acidimicrobiia in South China Sea sediment environments and the proposal of Iamia marina sp. nov., a novel species of the genus Iamia.</title>
        <authorList>
            <person name="He Y."/>
            <person name="Tian X."/>
        </authorList>
    </citation>
    <scope>NUCLEOTIDE SEQUENCE</scope>
    <source>
        <strain evidence="9">DSM 19957</strain>
    </source>
</reference>
<accession>A0AAE9Y6J5</accession>
<dbReference type="GO" id="GO:0005829">
    <property type="term" value="C:cytosol"/>
    <property type="evidence" value="ECO:0007669"/>
    <property type="project" value="TreeGrafter"/>
</dbReference>